<name>A0ABU9I936_9FLAO</name>
<protein>
    <recommendedName>
        <fullName evidence="3">7-cyano-7-deazaguanine synthase</fullName>
    </recommendedName>
</protein>
<evidence type="ECO:0000313" key="2">
    <source>
        <dbReference type="Proteomes" id="UP001393056"/>
    </source>
</evidence>
<proteinExistence type="predicted"/>
<organism evidence="1 2">
    <name type="scientific">Flavobacterium helocola</name>
    <dbReference type="NCBI Taxonomy" id="3139139"/>
    <lineage>
        <taxon>Bacteria</taxon>
        <taxon>Pseudomonadati</taxon>
        <taxon>Bacteroidota</taxon>
        <taxon>Flavobacteriia</taxon>
        <taxon>Flavobacteriales</taxon>
        <taxon>Flavobacteriaceae</taxon>
        <taxon>Flavobacterium</taxon>
    </lineage>
</organism>
<dbReference type="Proteomes" id="UP001393056">
    <property type="component" value="Unassembled WGS sequence"/>
</dbReference>
<keyword evidence="2" id="KW-1185">Reference proteome</keyword>
<reference evidence="1 2" key="1">
    <citation type="submission" date="2024-04" db="EMBL/GenBank/DDBJ databases">
        <title>Flavobacterium sp. DGU41 16S ribosomal RNA gene Genome sequencing and assembly.</title>
        <authorList>
            <person name="Park S."/>
        </authorList>
    </citation>
    <scope>NUCLEOTIDE SEQUENCE [LARGE SCALE GENOMIC DNA]</scope>
    <source>
        <strain evidence="1 2">DGU41</strain>
    </source>
</reference>
<accession>A0ABU9I936</accession>
<gene>
    <name evidence="1" type="ORF">AAEO58_12760</name>
</gene>
<comment type="caution">
    <text evidence="1">The sequence shown here is derived from an EMBL/GenBank/DDBJ whole genome shotgun (WGS) entry which is preliminary data.</text>
</comment>
<sequence>MAKNIILKKTDINKSENKIVYLQETDGSLNPYFNENLFVQYDIDLNNIPESILNISYVANVYPICWFLGATLKVKTLDKNFFLSIEKVKHEFAKYYPEILTKKSQLIVENLEVITYDSNLSAMLFSGGVDALYTYSRLDTDEIQLITIHGADIEIDNTSQWEKVQEVNRKSPLTLKNTKYFLRSNVRDFYAFKVEKLIYNNTQDWWTLLQHGLSLTSLLAPIAYKNEIGKVYIGSTLDISKETMPWGSSYIDNFIAWGNTNVIHHGQEANRFHKMRLLCDYFEEKQIPTPFRVCYHHLNTKLNCSQCTKCYRAIVSLIILGKDPREFGFEIPSKDNSVEIFYDKLIEVIQEQVFNQAVYFYWLEIYDEMIKRETKPFIFHDTTLEISKLEAIKNLLTQLQTKPKSWKNIRRGIKSAIRTSWFRLQNQFRN</sequence>
<evidence type="ECO:0000313" key="1">
    <source>
        <dbReference type="EMBL" id="MEL1248916.1"/>
    </source>
</evidence>
<evidence type="ECO:0008006" key="3">
    <source>
        <dbReference type="Google" id="ProtNLM"/>
    </source>
</evidence>
<dbReference type="RefSeq" id="WP_341683790.1">
    <property type="nucleotide sequence ID" value="NZ_JBBYHT010000008.1"/>
</dbReference>
<dbReference type="EMBL" id="JBBYHT010000008">
    <property type="protein sequence ID" value="MEL1248916.1"/>
    <property type="molecule type" value="Genomic_DNA"/>
</dbReference>